<dbReference type="Proteomes" id="UP000320660">
    <property type="component" value="Segment"/>
</dbReference>
<dbReference type="GeneID" id="55613434"/>
<proteinExistence type="predicted"/>
<evidence type="ECO:0000313" key="3">
    <source>
        <dbReference type="Proteomes" id="UP000320660"/>
    </source>
</evidence>
<accession>A0A513PW98</accession>
<evidence type="ECO:0000313" key="2">
    <source>
        <dbReference type="EMBL" id="QAU04221.1"/>
    </source>
</evidence>
<keyword evidence="3" id="KW-1185">Reference proteome</keyword>
<dbReference type="Pfam" id="PF13392">
    <property type="entry name" value="HNH_3"/>
    <property type="match status" value="1"/>
</dbReference>
<evidence type="ECO:0000259" key="1">
    <source>
        <dbReference type="SMART" id="SM00507"/>
    </source>
</evidence>
<dbReference type="InterPro" id="IPR044925">
    <property type="entry name" value="His-Me_finger_sf"/>
</dbReference>
<sequence length="416" mass="49060">MEVNFKFNAREYTLKDDLNLYRENKEVVLFEDLSEGTFFIESGVKVFLGKAIMEYWNRCYLPREYWDKMKVVFKDKDKLNFTPTNLFPYYKEKIEHPSIKGFYFIPGEELNVINSKGEVYQLKKDRYRLPYLGKEGEDNSNFYPFTRCDVVNKDNRLLTHRLIGLTFCDPPEDYPNMHVDHKNGDKQDFSQLNLQWLTPYENMMKGAYKDGNNKQVISVDVYDKLTKNSSSYPSLSNFANVLGVNPTCVINAFNTPNKTYKGRYVIKATSDNTTFEELLDLKKVKYTNFESMNLKTGEVFKWRNVDEFIKNNGGGRGTIRKVLENKTSGIVQWHIFRKPGDSWNTPTDYDKEIYRRGLQPTTKVYEIQDLAKNKTHICYGKKELIQIIPDINSRTITFVVREKRKYKQRYLIKTLN</sequence>
<dbReference type="EMBL" id="MK368614">
    <property type="protein sequence ID" value="QAU04221.1"/>
    <property type="molecule type" value="Genomic_DNA"/>
</dbReference>
<dbReference type="InterPro" id="IPR003615">
    <property type="entry name" value="HNH_nuc"/>
</dbReference>
<reference evidence="2 3" key="1">
    <citation type="submission" date="2019-01" db="EMBL/GenBank/DDBJ databases">
        <authorList>
            <person name="Le T.S."/>
            <person name="Kurtboke I."/>
        </authorList>
    </citation>
    <scope>NUCLEOTIDE SEQUENCE [LARGE SCALE GENOMIC DNA]</scope>
</reference>
<dbReference type="Gene3D" id="3.90.75.20">
    <property type="match status" value="1"/>
</dbReference>
<dbReference type="RefSeq" id="YP_009843168.1">
    <property type="nucleotide sequence ID" value="NC_048747.1"/>
</dbReference>
<dbReference type="SUPFAM" id="SSF54060">
    <property type="entry name" value="His-Me finger endonucleases"/>
    <property type="match status" value="1"/>
</dbReference>
<organism evidence="2 3">
    <name type="scientific">Vibrio phage 2 TSL-2019</name>
    <dbReference type="NCBI Taxonomy" id="2508172"/>
    <lineage>
        <taxon>Viruses</taxon>
        <taxon>Duplodnaviria</taxon>
        <taxon>Heunggongvirae</taxon>
        <taxon>Uroviricota</taxon>
        <taxon>Caudoviricetes</taxon>
        <taxon>Chimalliviridae</taxon>
        <taxon>Gorgonvirinae</taxon>
        <taxon>Aphroditevirus</taxon>
        <taxon>Aphroditevirus av2TSL2019</taxon>
    </lineage>
</organism>
<feature type="domain" description="HNH nuclease" evidence="1">
    <location>
        <begin position="153"/>
        <end position="203"/>
    </location>
</feature>
<dbReference type="SMART" id="SM00507">
    <property type="entry name" value="HNHc"/>
    <property type="match status" value="1"/>
</dbReference>
<protein>
    <recommendedName>
        <fullName evidence="1">HNH nuclease domain-containing protein</fullName>
    </recommendedName>
</protein>
<name>A0A513PW98_9CAUD</name>
<dbReference type="KEGG" id="vg:55613434"/>